<name>A0ABY1MS83_9PROT</name>
<sequence>MDGHGLLAVLLQNRKPTPRHRVKAARDTPSSALPLIGVRQNHHNGF</sequence>
<gene>
    <name evidence="1" type="ORF">AFERRI_40045</name>
</gene>
<keyword evidence="2" id="KW-1185">Reference proteome</keyword>
<evidence type="ECO:0000313" key="2">
    <source>
        <dbReference type="Proteomes" id="UP000193925"/>
    </source>
</evidence>
<protein>
    <recommendedName>
        <fullName evidence="3">Transposase</fullName>
    </recommendedName>
</protein>
<dbReference type="EMBL" id="LT841305">
    <property type="protein sequence ID" value="SMH66697.1"/>
    <property type="molecule type" value="Genomic_DNA"/>
</dbReference>
<evidence type="ECO:0008006" key="3">
    <source>
        <dbReference type="Google" id="ProtNLM"/>
    </source>
</evidence>
<evidence type="ECO:0000313" key="1">
    <source>
        <dbReference type="EMBL" id="SMH66697.1"/>
    </source>
</evidence>
<organism evidence="1 2">
    <name type="scientific">Acidithiobacillus ferrivorans</name>
    <dbReference type="NCBI Taxonomy" id="160808"/>
    <lineage>
        <taxon>Bacteria</taxon>
        <taxon>Pseudomonadati</taxon>
        <taxon>Pseudomonadota</taxon>
        <taxon>Acidithiobacillia</taxon>
        <taxon>Acidithiobacillales</taxon>
        <taxon>Acidithiobacillaceae</taxon>
        <taxon>Acidithiobacillus</taxon>
    </lineage>
</organism>
<dbReference type="Proteomes" id="UP000193925">
    <property type="component" value="Chromosome AFERRI"/>
</dbReference>
<proteinExistence type="predicted"/>
<reference evidence="1 2" key="1">
    <citation type="submission" date="2017-03" db="EMBL/GenBank/DDBJ databases">
        <authorList>
            <person name="Regsiter A."/>
            <person name="William W."/>
        </authorList>
    </citation>
    <scope>NUCLEOTIDE SEQUENCE [LARGE SCALE GENOMIC DNA]</scope>
    <source>
        <strain evidence="1">PRJEB5721</strain>
    </source>
</reference>
<accession>A0ABY1MS83</accession>